<accession>A0ABZ3EP54</accession>
<organism evidence="1 2">
    <name type="scientific">Proteus faecis</name>
    <dbReference type="NCBI Taxonomy" id="2050967"/>
    <lineage>
        <taxon>Bacteria</taxon>
        <taxon>Pseudomonadati</taxon>
        <taxon>Pseudomonadota</taxon>
        <taxon>Gammaproteobacteria</taxon>
        <taxon>Enterobacterales</taxon>
        <taxon>Morganellaceae</taxon>
        <taxon>Proteus</taxon>
    </lineage>
</organism>
<sequence length="101" mass="11540">MDVKPIRDKLFVILTSTFLENNTGLTIDRSKQHFVFYSDGVLSNNRHTVGYTRLESQPNGDVITEGQFVILKENSRMMVGFWLTNSAPDDNLMLRDCLNKA</sequence>
<evidence type="ECO:0000313" key="2">
    <source>
        <dbReference type="Proteomes" id="UP001438077"/>
    </source>
</evidence>
<proteinExistence type="predicted"/>
<keyword evidence="2" id="KW-1185">Reference proteome</keyword>
<evidence type="ECO:0000313" key="1">
    <source>
        <dbReference type="EMBL" id="XAG33186.1"/>
    </source>
</evidence>
<name>A0ABZ3EP54_9GAMM</name>
<protein>
    <submittedName>
        <fullName evidence="1">Uncharacterized protein</fullName>
    </submittedName>
</protein>
<dbReference type="EMBL" id="CP095785">
    <property type="protein sequence ID" value="XAG33186.1"/>
    <property type="molecule type" value="Genomic_DNA"/>
</dbReference>
<dbReference type="Proteomes" id="UP001438077">
    <property type="component" value="Chromosome"/>
</dbReference>
<dbReference type="RefSeq" id="WP_109397478.1">
    <property type="nucleotide sequence ID" value="NZ_CP095785.1"/>
</dbReference>
<reference evidence="1 2" key="1">
    <citation type="submission" date="2022-03" db="EMBL/GenBank/DDBJ databases">
        <title>Sea Food Isolates.</title>
        <authorList>
            <person name="Li C."/>
        </authorList>
    </citation>
    <scope>NUCLEOTIDE SEQUENCE [LARGE SCALE GENOMIC DNA]</scope>
    <source>
        <strain evidence="1 2">19MO01SH08</strain>
    </source>
</reference>
<gene>
    <name evidence="1" type="ORF">MYW70_08275</name>
</gene>